<dbReference type="AlphaFoldDB" id="A0A0A9HXM7"/>
<keyword evidence="1" id="KW-0472">Membrane</keyword>
<reference evidence="2" key="2">
    <citation type="journal article" date="2015" name="Data Brief">
        <title>Shoot transcriptome of the giant reed, Arundo donax.</title>
        <authorList>
            <person name="Barrero R.A."/>
            <person name="Guerrero F.D."/>
            <person name="Moolhuijzen P."/>
            <person name="Goolsby J.A."/>
            <person name="Tidwell J."/>
            <person name="Bellgard S.E."/>
            <person name="Bellgard M.I."/>
        </authorList>
    </citation>
    <scope>NUCLEOTIDE SEQUENCE</scope>
    <source>
        <tissue evidence="2">Shoot tissue taken approximately 20 cm above the soil surface</tissue>
    </source>
</reference>
<organism evidence="2">
    <name type="scientific">Arundo donax</name>
    <name type="common">Giant reed</name>
    <name type="synonym">Donax arundinaceus</name>
    <dbReference type="NCBI Taxonomy" id="35708"/>
    <lineage>
        <taxon>Eukaryota</taxon>
        <taxon>Viridiplantae</taxon>
        <taxon>Streptophyta</taxon>
        <taxon>Embryophyta</taxon>
        <taxon>Tracheophyta</taxon>
        <taxon>Spermatophyta</taxon>
        <taxon>Magnoliopsida</taxon>
        <taxon>Liliopsida</taxon>
        <taxon>Poales</taxon>
        <taxon>Poaceae</taxon>
        <taxon>PACMAD clade</taxon>
        <taxon>Arundinoideae</taxon>
        <taxon>Arundineae</taxon>
        <taxon>Arundo</taxon>
    </lineage>
</organism>
<accession>A0A0A9HXM7</accession>
<protein>
    <submittedName>
        <fullName evidence="2">Uncharacterized protein</fullName>
    </submittedName>
</protein>
<evidence type="ECO:0000256" key="1">
    <source>
        <dbReference type="SAM" id="Phobius"/>
    </source>
</evidence>
<keyword evidence="1" id="KW-1133">Transmembrane helix</keyword>
<name>A0A0A9HXM7_ARUDO</name>
<sequence length="58" mass="6865">MVCGCSIFHLIFEKLRLCLHNELVVYLYFYSHLFHSVQQLVVLLIIYLVGATLYANRF</sequence>
<evidence type="ECO:0000313" key="2">
    <source>
        <dbReference type="EMBL" id="JAE37648.1"/>
    </source>
</evidence>
<feature type="transmembrane region" description="Helical" evidence="1">
    <location>
        <begin position="36"/>
        <end position="55"/>
    </location>
</feature>
<dbReference type="EMBL" id="GBRH01160248">
    <property type="protein sequence ID" value="JAE37648.1"/>
    <property type="molecule type" value="Transcribed_RNA"/>
</dbReference>
<keyword evidence="1" id="KW-0812">Transmembrane</keyword>
<proteinExistence type="predicted"/>
<reference evidence="2" key="1">
    <citation type="submission" date="2014-09" db="EMBL/GenBank/DDBJ databases">
        <authorList>
            <person name="Magalhaes I.L.F."/>
            <person name="Oliveira U."/>
            <person name="Santos F.R."/>
            <person name="Vidigal T.H.D.A."/>
            <person name="Brescovit A.D."/>
            <person name="Santos A.J."/>
        </authorList>
    </citation>
    <scope>NUCLEOTIDE SEQUENCE</scope>
    <source>
        <tissue evidence="2">Shoot tissue taken approximately 20 cm above the soil surface</tissue>
    </source>
</reference>